<dbReference type="EMBL" id="PRFC01000220">
    <property type="protein sequence ID" value="PWU99280.1"/>
    <property type="molecule type" value="Genomic_DNA"/>
</dbReference>
<feature type="region of interest" description="Disordered" evidence="1">
    <location>
        <begin position="498"/>
        <end position="519"/>
    </location>
</feature>
<name>A0A2V2VSQ8_TRYCR</name>
<dbReference type="VEuPathDB" id="TriTrypDB:TcBrA4_0000550"/>
<feature type="compositionally biased region" description="Polar residues" evidence="1">
    <location>
        <begin position="510"/>
        <end position="519"/>
    </location>
</feature>
<dbReference type="VEuPathDB" id="TriTrypDB:TcCLB.511393.88"/>
<dbReference type="VEuPathDB" id="TriTrypDB:TcCL_NonESM07993"/>
<gene>
    <name evidence="2" type="ORF">C3747_220g73</name>
</gene>
<dbReference type="VEuPathDB" id="TriTrypDB:C4B63_87g32"/>
<dbReference type="VEuPathDB" id="TriTrypDB:Tc_MARK_2239"/>
<evidence type="ECO:0000313" key="2">
    <source>
        <dbReference type="EMBL" id="PWU99280.1"/>
    </source>
</evidence>
<dbReference type="OrthoDB" id="272657at2759"/>
<dbReference type="VEuPathDB" id="TriTrypDB:C4B63_87g33"/>
<dbReference type="VEuPathDB" id="TriTrypDB:TCDM_07998"/>
<dbReference type="SMR" id="A0A2V2VSQ8"/>
<feature type="region of interest" description="Disordered" evidence="1">
    <location>
        <begin position="34"/>
        <end position="57"/>
    </location>
</feature>
<dbReference type="VEuPathDB" id="TriTrypDB:TcG_06014"/>
<evidence type="ECO:0000256" key="1">
    <source>
        <dbReference type="SAM" id="MobiDB-lite"/>
    </source>
</evidence>
<dbReference type="VEuPathDB" id="TriTrypDB:BCY84_12801"/>
<dbReference type="VEuPathDB" id="TriTrypDB:ECC02_000842"/>
<sequence>MRRVLLFRNRVDFVATLLQQGRLADMLMLQHFTSRTPQKPPAGNAAERNSGGTKVSVGETSRRALLTRCEAVKAKAMSTPCTDWLADAYGSGEWCALSESRDMVRVVASDNDPTRVKLRGTFPVLVQEGSSPASVRLAASKESGEALIVTVPLVQSGEKVRSSAIGGGIRAVTLKEADGSVVSDAATSVDAFAAEQNILSAAVCSGILGKLEEICALHATHTVRYDALLVRNPAVQKRLSQLACARFSLDALSSFVASAAVDEPMPLVESVALRMHAKHALAIGMGSARDIIHGTAMLKASPHRSKPERLIDYPYAQQLFASERYVLSSLGASSAAETMRHFTPLLMQPQTHMPAGVQGPLASLLLGGKGGNVNLAAPHANLRVSAAFLEKDIAAMLQRIQQQKKRADPLFVMAIAQYVAELFANTAVVYRTTASLTHEDDSAPRDWLLTQAFCADSSARRATILCEWDLSSAARKAIGKAADLNGCTTHPVELMNAEPARKPKVPSKSAAASVTQEAN</sequence>
<protein>
    <submittedName>
        <fullName evidence="2">Uncharacterized protein</fullName>
    </submittedName>
</protein>
<dbReference type="Proteomes" id="UP000246078">
    <property type="component" value="Unassembled WGS sequence"/>
</dbReference>
<reference evidence="2 3" key="1">
    <citation type="journal article" date="2018" name="Microb. Genom.">
        <title>Expanding an expanded genome: long-read sequencing of Trypanosoma cruzi.</title>
        <authorList>
            <person name="Berna L."/>
            <person name="Rodriguez M."/>
            <person name="Chiribao M.L."/>
            <person name="Parodi-Talice A."/>
            <person name="Pita S."/>
            <person name="Rijo G."/>
            <person name="Alvarez-Valin F."/>
            <person name="Robello C."/>
        </authorList>
    </citation>
    <scope>NUCLEOTIDE SEQUENCE [LARGE SCALE GENOMIC DNA]</scope>
    <source>
        <strain evidence="2 3">TCC</strain>
    </source>
</reference>
<evidence type="ECO:0000313" key="3">
    <source>
        <dbReference type="Proteomes" id="UP000246078"/>
    </source>
</evidence>
<dbReference type="VEuPathDB" id="TriTrypDB:TcCLB.511395.10"/>
<comment type="caution">
    <text evidence="2">The sequence shown here is derived from an EMBL/GenBank/DDBJ whole genome shotgun (WGS) entry which is preliminary data.</text>
</comment>
<accession>A0A2V2VSQ8</accession>
<dbReference type="VEuPathDB" id="TriTrypDB:C3747_220g73"/>
<dbReference type="VEuPathDB" id="TriTrypDB:TcCLB.505071.110"/>
<dbReference type="VEuPathDB" id="TriTrypDB:TCSYLVIO_009804"/>
<dbReference type="AlphaFoldDB" id="A0A2V2VSQ8"/>
<organism evidence="2 3">
    <name type="scientific">Trypanosoma cruzi</name>
    <dbReference type="NCBI Taxonomy" id="5693"/>
    <lineage>
        <taxon>Eukaryota</taxon>
        <taxon>Discoba</taxon>
        <taxon>Euglenozoa</taxon>
        <taxon>Kinetoplastea</taxon>
        <taxon>Metakinetoplastina</taxon>
        <taxon>Trypanosomatida</taxon>
        <taxon>Trypanosomatidae</taxon>
        <taxon>Trypanosoma</taxon>
        <taxon>Schizotrypanum</taxon>
    </lineage>
</organism>
<proteinExistence type="predicted"/>
<dbReference type="OMA" id="DEYGMAR"/>